<name>A0ABN7X0N2_GIGMA</name>
<protein>
    <submittedName>
        <fullName evidence="1">30873_t:CDS:1</fullName>
    </submittedName>
</protein>
<sequence length="42" mass="4708">KVEPTLSNANRIEKGKDIFPAPSITNMTQDLFDSIIDQPEFS</sequence>
<organism evidence="1 2">
    <name type="scientific">Gigaspora margarita</name>
    <dbReference type="NCBI Taxonomy" id="4874"/>
    <lineage>
        <taxon>Eukaryota</taxon>
        <taxon>Fungi</taxon>
        <taxon>Fungi incertae sedis</taxon>
        <taxon>Mucoromycota</taxon>
        <taxon>Glomeromycotina</taxon>
        <taxon>Glomeromycetes</taxon>
        <taxon>Diversisporales</taxon>
        <taxon>Gigasporaceae</taxon>
        <taxon>Gigaspora</taxon>
    </lineage>
</organism>
<gene>
    <name evidence="1" type="ORF">GMARGA_LOCUS36947</name>
</gene>
<evidence type="ECO:0000313" key="2">
    <source>
        <dbReference type="Proteomes" id="UP000789901"/>
    </source>
</evidence>
<feature type="non-terminal residue" evidence="1">
    <location>
        <position position="42"/>
    </location>
</feature>
<comment type="caution">
    <text evidence="1">The sequence shown here is derived from an EMBL/GenBank/DDBJ whole genome shotgun (WGS) entry which is preliminary data.</text>
</comment>
<proteinExistence type="predicted"/>
<feature type="non-terminal residue" evidence="1">
    <location>
        <position position="1"/>
    </location>
</feature>
<accession>A0ABN7X0N2</accession>
<reference evidence="1 2" key="1">
    <citation type="submission" date="2021-06" db="EMBL/GenBank/DDBJ databases">
        <authorList>
            <person name="Kallberg Y."/>
            <person name="Tangrot J."/>
            <person name="Rosling A."/>
        </authorList>
    </citation>
    <scope>NUCLEOTIDE SEQUENCE [LARGE SCALE GENOMIC DNA]</scope>
    <source>
        <strain evidence="1 2">120-4 pot B 10/14</strain>
    </source>
</reference>
<dbReference type="EMBL" id="CAJVQB010074963">
    <property type="protein sequence ID" value="CAG8844182.1"/>
    <property type="molecule type" value="Genomic_DNA"/>
</dbReference>
<evidence type="ECO:0000313" key="1">
    <source>
        <dbReference type="EMBL" id="CAG8844182.1"/>
    </source>
</evidence>
<dbReference type="Proteomes" id="UP000789901">
    <property type="component" value="Unassembled WGS sequence"/>
</dbReference>
<keyword evidence="2" id="KW-1185">Reference proteome</keyword>